<sequence>MTSPLLLQACGDPGLETKYKSAIKLSLELCESIPNQFKLIETPVNSFLLVSNILPETARPWEEVLTDTFNLDCMTPPVIEGRVPHMHESYQSTPELPHSPTITNIIPHYIIYDYHDWQRALEEDKSPIINEAVEALANSSTWSGILATDPLPWCILAFYGSRSYCTQTDCIYRSLYNKPGPILFPPHIYKPGLEPETFLHHVMKYVKFLYMGCSTIGDILSLQMRTMIDESRYQAVLDLIPQIETDPITYCANTCLLCALHTQNTLAITSDGYMGTYLFLQGGEKFLGESVGNTRDLETGDTLLYPTYDITKITADLAKESTL</sequence>
<protein>
    <submittedName>
        <fullName evidence="1">Encapsidation chaperone protein</fullName>
    </submittedName>
</protein>
<dbReference type="RefSeq" id="YP_010087403.1">
    <property type="nucleotide sequence ID" value="NC_055554.1"/>
</dbReference>
<organism evidence="1">
    <name type="scientific">Vombatid gammaherpesvirus 1</name>
    <dbReference type="NCBI Taxonomy" id="2052651"/>
    <lineage>
        <taxon>Viruses</taxon>
        <taxon>Duplodnaviria</taxon>
        <taxon>Heunggongvirae</taxon>
        <taxon>Peploviricota</taxon>
        <taxon>Herviviricetes</taxon>
        <taxon>Herpesvirales</taxon>
        <taxon>Orthoherpesviridae</taxon>
        <taxon>Gammaherpesvirinae</taxon>
        <taxon>Manticavirus</taxon>
        <taxon>Manticavirus vombatidgamma1</taxon>
    </lineage>
</organism>
<dbReference type="EMBL" id="MG452721">
    <property type="protein sequence ID" value="AZB49133.1"/>
    <property type="molecule type" value="Genomic_DNA"/>
</dbReference>
<gene>
    <name evidence="1" type="primary">ORF34</name>
</gene>
<proteinExistence type="predicted"/>
<reference evidence="1" key="1">
    <citation type="submission" date="2017-11" db="EMBL/GenBank/DDBJ databases">
        <title>The distinct marsupial branch of gammaherpesviruses includes novel host-derived genes seldom found in other viruses.</title>
        <authorList>
            <person name="Vaz P.K."/>
        </authorList>
    </citation>
    <scope>NUCLEOTIDE SEQUENCE</scope>
    <source>
        <strain evidence="1">V3187/11</strain>
    </source>
</reference>
<accession>A0A3S8D7D3</accession>
<dbReference type="GeneID" id="65102687"/>
<evidence type="ECO:0000313" key="1">
    <source>
        <dbReference type="EMBL" id="AZB49133.1"/>
    </source>
</evidence>
<dbReference type="Proteomes" id="UP000679767">
    <property type="component" value="Segment"/>
</dbReference>
<dbReference type="KEGG" id="vg:65102687"/>
<dbReference type="Pfam" id="PF03038">
    <property type="entry name" value="Herpes_UL95"/>
    <property type="match status" value="1"/>
</dbReference>
<keyword evidence="2" id="KW-1185">Reference proteome</keyword>
<dbReference type="InterPro" id="IPR004280">
    <property type="entry name" value="Herpes_UL95"/>
</dbReference>
<name>A0A3S8D7D3_9GAMA</name>
<evidence type="ECO:0000313" key="2">
    <source>
        <dbReference type="Proteomes" id="UP000679767"/>
    </source>
</evidence>